<dbReference type="InterPro" id="IPR013424">
    <property type="entry name" value="Ice-binding_C"/>
</dbReference>
<dbReference type="RefSeq" id="WP_274049277.1">
    <property type="nucleotide sequence ID" value="NZ_CP059693.1"/>
</dbReference>
<reference evidence="1 2" key="1">
    <citation type="journal article" date="2022" name="Mar. Drugs">
        <title>Bioassay-Guided Fractionation Leads to the Detection of Cholic Acid Generated by the Rare Thalassomonas sp.</title>
        <authorList>
            <person name="Pheiffer F."/>
            <person name="Schneider Y.K."/>
            <person name="Hansen E.H."/>
            <person name="Andersen J.H."/>
            <person name="Isaksson J."/>
            <person name="Busche T."/>
            <person name="R C."/>
            <person name="Kalinowski J."/>
            <person name="Zyl L.V."/>
            <person name="Trindade M."/>
        </authorList>
    </citation>
    <scope>NUCLEOTIDE SEQUENCE [LARGE SCALE GENOMIC DNA]</scope>
    <source>
        <strain evidence="1 2">A5K-61T</strain>
    </source>
</reference>
<name>A0ABY7V6J7_9GAMM</name>
<dbReference type="NCBIfam" id="TIGR02595">
    <property type="entry name" value="PEP_CTERM"/>
    <property type="match status" value="1"/>
</dbReference>
<dbReference type="EMBL" id="CP059693">
    <property type="protein sequence ID" value="WDE09363.1"/>
    <property type="molecule type" value="Genomic_DNA"/>
</dbReference>
<gene>
    <name evidence="1" type="ORF">H3N35_13550</name>
</gene>
<protein>
    <submittedName>
        <fullName evidence="1">PEP-CTERM sorting domain-containing protein</fullName>
    </submittedName>
</protein>
<proteinExistence type="predicted"/>
<sequence>MMKIREFLAVAFVLFVNANAYGGIINNGDFQSCDFQHWQKDTDGGGDPGATGDFSINNNAGDCSAAISVDLLEGASAFSANTLFTALDLTVASGDLRLSFDWDFSGRDDGSLFADNFFVSLGNGTGNLFNANGEHGHLIEATSSYGSGSFSVLLDSSFYNQSDWTLDFSVQGGWNANSSLSSTLNINNVSLTSVMASVPEPGTLIILLIAITGLMTQQRINAIRG</sequence>
<accession>A0ABY7V6J7</accession>
<evidence type="ECO:0000313" key="2">
    <source>
        <dbReference type="Proteomes" id="UP001215231"/>
    </source>
</evidence>
<evidence type="ECO:0000313" key="1">
    <source>
        <dbReference type="EMBL" id="WDE09363.1"/>
    </source>
</evidence>
<keyword evidence="2" id="KW-1185">Reference proteome</keyword>
<dbReference type="Proteomes" id="UP001215231">
    <property type="component" value="Chromosome"/>
</dbReference>
<organism evidence="1 2">
    <name type="scientific">Thalassomonas haliotis</name>
    <dbReference type="NCBI Taxonomy" id="485448"/>
    <lineage>
        <taxon>Bacteria</taxon>
        <taxon>Pseudomonadati</taxon>
        <taxon>Pseudomonadota</taxon>
        <taxon>Gammaproteobacteria</taxon>
        <taxon>Alteromonadales</taxon>
        <taxon>Colwelliaceae</taxon>
        <taxon>Thalassomonas</taxon>
    </lineage>
</organism>